<evidence type="ECO:0000256" key="1">
    <source>
        <dbReference type="SAM" id="MobiDB-lite"/>
    </source>
</evidence>
<evidence type="ECO:0000313" key="2">
    <source>
        <dbReference type="EnsemblMetazoa" id="G20142.1:cds"/>
    </source>
</evidence>
<name>A0A8W8JLU6_MAGGI</name>
<keyword evidence="3" id="KW-1185">Reference proteome</keyword>
<feature type="compositionally biased region" description="Basic and acidic residues" evidence="1">
    <location>
        <begin position="47"/>
        <end position="62"/>
    </location>
</feature>
<evidence type="ECO:0000313" key="3">
    <source>
        <dbReference type="Proteomes" id="UP000005408"/>
    </source>
</evidence>
<dbReference type="Proteomes" id="UP000005408">
    <property type="component" value="Unassembled WGS sequence"/>
</dbReference>
<proteinExistence type="predicted"/>
<feature type="region of interest" description="Disordered" evidence="1">
    <location>
        <begin position="1"/>
        <end position="62"/>
    </location>
</feature>
<reference evidence="2" key="1">
    <citation type="submission" date="2022-08" db="UniProtKB">
        <authorList>
            <consortium name="EnsemblMetazoa"/>
        </authorList>
    </citation>
    <scope>IDENTIFICATION</scope>
    <source>
        <strain evidence="2">05x7-T-G4-1.051#20</strain>
    </source>
</reference>
<feature type="compositionally biased region" description="Basic residues" evidence="1">
    <location>
        <begin position="10"/>
        <end position="25"/>
    </location>
</feature>
<protein>
    <submittedName>
        <fullName evidence="2">Uncharacterized protein</fullName>
    </submittedName>
</protein>
<feature type="region of interest" description="Disordered" evidence="1">
    <location>
        <begin position="105"/>
        <end position="143"/>
    </location>
</feature>
<dbReference type="EnsemblMetazoa" id="G20142.1">
    <property type="protein sequence ID" value="G20142.1:cds"/>
    <property type="gene ID" value="G20142"/>
</dbReference>
<dbReference type="AlphaFoldDB" id="A0A8W8JLU6"/>
<sequence length="154" mass="16830">MDTSGAIIGCRRKRGRRRVRRKRLKAAVLGDGEVIPTDRNPGQQVQRSKETPSESRCPEAKVDLVDDSVPQIQGAVSRDKDLYVQAASTVKRRILESSPEVAKEHFKVPVGGQHPGRAPNSEYPSSGVLTDVMDVPPRSSSPLGFRTACLVDQT</sequence>
<organism evidence="2 3">
    <name type="scientific">Magallana gigas</name>
    <name type="common">Pacific oyster</name>
    <name type="synonym">Crassostrea gigas</name>
    <dbReference type="NCBI Taxonomy" id="29159"/>
    <lineage>
        <taxon>Eukaryota</taxon>
        <taxon>Metazoa</taxon>
        <taxon>Spiralia</taxon>
        <taxon>Lophotrochozoa</taxon>
        <taxon>Mollusca</taxon>
        <taxon>Bivalvia</taxon>
        <taxon>Autobranchia</taxon>
        <taxon>Pteriomorphia</taxon>
        <taxon>Ostreida</taxon>
        <taxon>Ostreoidea</taxon>
        <taxon>Ostreidae</taxon>
        <taxon>Magallana</taxon>
    </lineage>
</organism>
<accession>A0A8W8JLU6</accession>